<comment type="caution">
    <text evidence="1">The sequence shown here is derived from an EMBL/GenBank/DDBJ whole genome shotgun (WGS) entry which is preliminary data.</text>
</comment>
<name>K2G9Q1_9BACT</name>
<accession>K2G9Q1</accession>
<protein>
    <submittedName>
        <fullName evidence="1">Uncharacterized protein</fullName>
    </submittedName>
</protein>
<dbReference type="EMBL" id="AMFJ01000643">
    <property type="protein sequence ID" value="EKE26899.1"/>
    <property type="molecule type" value="Genomic_DNA"/>
</dbReference>
<reference evidence="1" key="1">
    <citation type="journal article" date="2012" name="Science">
        <title>Fermentation, hydrogen, and sulfur metabolism in multiple uncultivated bacterial phyla.</title>
        <authorList>
            <person name="Wrighton K.C."/>
            <person name="Thomas B.C."/>
            <person name="Sharon I."/>
            <person name="Miller C.S."/>
            <person name="Castelle C.J."/>
            <person name="VerBerkmoes N.C."/>
            <person name="Wilkins M.J."/>
            <person name="Hettich R.L."/>
            <person name="Lipton M.S."/>
            <person name="Williams K.H."/>
            <person name="Long P.E."/>
            <person name="Banfield J.F."/>
        </authorList>
    </citation>
    <scope>NUCLEOTIDE SEQUENCE [LARGE SCALE GENOMIC DNA]</scope>
</reference>
<organism evidence="1">
    <name type="scientific">uncultured bacterium</name>
    <name type="common">gcode 4</name>
    <dbReference type="NCBI Taxonomy" id="1234023"/>
    <lineage>
        <taxon>Bacteria</taxon>
        <taxon>environmental samples</taxon>
    </lineage>
</organism>
<dbReference type="AlphaFoldDB" id="K2G9Q1"/>
<sequence>MACTDINNLYIQKTNLEIFEWFEGFIEEIKQVSQFKITFWSKDVYRDSRDFYDICSSFVWTIWELQIILHENWYSDVFLSTLSNLKKALRYIWSWVENGEFVIWFFKWFYIFWKKEWINHLVRNKKTDYELIMNRI</sequence>
<evidence type="ECO:0000313" key="1">
    <source>
        <dbReference type="EMBL" id="EKE26899.1"/>
    </source>
</evidence>
<gene>
    <name evidence="1" type="ORF">ACD_4C00127G0005</name>
</gene>
<proteinExistence type="predicted"/>